<evidence type="ECO:0000256" key="2">
    <source>
        <dbReference type="SAM" id="Phobius"/>
    </source>
</evidence>
<protein>
    <submittedName>
        <fullName evidence="3">Uncharacterized protein</fullName>
    </submittedName>
</protein>
<evidence type="ECO:0000313" key="3">
    <source>
        <dbReference type="EMBL" id="PGH32424.1"/>
    </source>
</evidence>
<accession>A0A2B7Z7P9</accession>
<dbReference type="Pfam" id="PF11913">
    <property type="entry name" value="DUF3431"/>
    <property type="match status" value="1"/>
</dbReference>
<keyword evidence="4" id="KW-1185">Reference proteome</keyword>
<feature type="compositionally biased region" description="Basic residues" evidence="1">
    <location>
        <begin position="328"/>
        <end position="351"/>
    </location>
</feature>
<dbReference type="EMBL" id="PDND01000093">
    <property type="protein sequence ID" value="PGH32424.1"/>
    <property type="molecule type" value="Genomic_DNA"/>
</dbReference>
<dbReference type="AlphaFoldDB" id="A0A2B7Z7P9"/>
<dbReference type="PANTHER" id="PTHR37490">
    <property type="entry name" value="EXPRESSED PROTEIN"/>
    <property type="match status" value="1"/>
</dbReference>
<dbReference type="VEuPathDB" id="FungiDB:EMCG_04584"/>
<comment type="caution">
    <text evidence="3">The sequence shown here is derived from an EMBL/GenBank/DDBJ whole genome shotgun (WGS) entry which is preliminary data.</text>
</comment>
<sequence>MATSFAYRSLSPRLRKPFAISGIMLLVYLAAFCLLCSFAKYFFSSLLASPRSGSGGADHELIVAALSADNTSWLDENLPDWKKNIYIVDNPDATLTVPKNKGRESMVYLTYIIDHYDRLPKHMVFIHSQRYQWHNDDPLFDNVPILKNLQLPFLSKEGYLNLRCVWMLGCPVEIRPFDDTKRLYVHAGSIFKGGFEELFPGAPVPQEVGVSCCAQFAVTGDQVRKRPKSEYEHFRQWLLNTPLPDELSGRIFEYSWHMIFGREPIHCPTAQDCYCKQYGLCNLTCKGQGSCEGRYTMPPYSTLPHGWPDIGWDGKPRRPNDPIPAWKPQRKKQKLKLKPKQQPKPKQKPKQKQQQQPVG</sequence>
<evidence type="ECO:0000313" key="4">
    <source>
        <dbReference type="Proteomes" id="UP000226031"/>
    </source>
</evidence>
<feature type="transmembrane region" description="Helical" evidence="2">
    <location>
        <begin position="18"/>
        <end position="43"/>
    </location>
</feature>
<reference evidence="3 4" key="1">
    <citation type="submission" date="2017-10" db="EMBL/GenBank/DDBJ databases">
        <title>Comparative genomics in systemic dimorphic fungi from Ajellomycetaceae.</title>
        <authorList>
            <person name="Munoz J.F."/>
            <person name="Mcewen J.G."/>
            <person name="Clay O.K."/>
            <person name="Cuomo C.A."/>
        </authorList>
    </citation>
    <scope>NUCLEOTIDE SEQUENCE [LARGE SCALE GENOMIC DNA]</scope>
    <source>
        <strain evidence="3 4">UAMH4076</strain>
    </source>
</reference>
<dbReference type="PANTHER" id="PTHR37490:SF3">
    <property type="entry name" value="DUF3431 DOMAIN CONTAINING PROTEIN"/>
    <property type="match status" value="1"/>
</dbReference>
<gene>
    <name evidence="3" type="ORF">GX50_04789</name>
</gene>
<keyword evidence="2" id="KW-0472">Membrane</keyword>
<proteinExistence type="predicted"/>
<organism evidence="3 4">
    <name type="scientific">[Emmonsia] crescens</name>
    <dbReference type="NCBI Taxonomy" id="73230"/>
    <lineage>
        <taxon>Eukaryota</taxon>
        <taxon>Fungi</taxon>
        <taxon>Dikarya</taxon>
        <taxon>Ascomycota</taxon>
        <taxon>Pezizomycotina</taxon>
        <taxon>Eurotiomycetes</taxon>
        <taxon>Eurotiomycetidae</taxon>
        <taxon>Onygenales</taxon>
        <taxon>Ajellomycetaceae</taxon>
        <taxon>Emergomyces</taxon>
    </lineage>
</organism>
<keyword evidence="2" id="KW-0812">Transmembrane</keyword>
<keyword evidence="2" id="KW-1133">Transmembrane helix</keyword>
<evidence type="ECO:0000256" key="1">
    <source>
        <dbReference type="SAM" id="MobiDB-lite"/>
    </source>
</evidence>
<name>A0A2B7Z7P9_9EURO</name>
<dbReference type="InterPro" id="IPR021838">
    <property type="entry name" value="DUF3431"/>
</dbReference>
<dbReference type="Proteomes" id="UP000226031">
    <property type="component" value="Unassembled WGS sequence"/>
</dbReference>
<feature type="region of interest" description="Disordered" evidence="1">
    <location>
        <begin position="308"/>
        <end position="359"/>
    </location>
</feature>